<reference evidence="1 3" key="2">
    <citation type="journal article" date="2018" name="Plant J.">
        <title>The Physcomitrella patens chromosome-scale assembly reveals moss genome structure and evolution.</title>
        <authorList>
            <person name="Lang D."/>
            <person name="Ullrich K.K."/>
            <person name="Murat F."/>
            <person name="Fuchs J."/>
            <person name="Jenkins J."/>
            <person name="Haas F.B."/>
            <person name="Piednoel M."/>
            <person name="Gundlach H."/>
            <person name="Van Bel M."/>
            <person name="Meyberg R."/>
            <person name="Vives C."/>
            <person name="Morata J."/>
            <person name="Symeonidi A."/>
            <person name="Hiss M."/>
            <person name="Muchero W."/>
            <person name="Kamisugi Y."/>
            <person name="Saleh O."/>
            <person name="Blanc G."/>
            <person name="Decker E.L."/>
            <person name="van Gessel N."/>
            <person name="Grimwood J."/>
            <person name="Hayes R.D."/>
            <person name="Graham S.W."/>
            <person name="Gunter L.E."/>
            <person name="McDaniel S.F."/>
            <person name="Hoernstein S.N.W."/>
            <person name="Larsson A."/>
            <person name="Li F.W."/>
            <person name="Perroud P.F."/>
            <person name="Phillips J."/>
            <person name="Ranjan P."/>
            <person name="Rokshar D.S."/>
            <person name="Rothfels C.J."/>
            <person name="Schneider L."/>
            <person name="Shu S."/>
            <person name="Stevenson D.W."/>
            <person name="Thummler F."/>
            <person name="Tillich M."/>
            <person name="Villarreal Aguilar J.C."/>
            <person name="Widiez T."/>
            <person name="Wong G.K."/>
            <person name="Wymore A."/>
            <person name="Zhang Y."/>
            <person name="Zimmer A.D."/>
            <person name="Quatrano R.S."/>
            <person name="Mayer K.F.X."/>
            <person name="Goodstein D."/>
            <person name="Casacuberta J.M."/>
            <person name="Vandepoele K."/>
            <person name="Reski R."/>
            <person name="Cuming A.C."/>
            <person name="Tuskan G.A."/>
            <person name="Maumus F."/>
            <person name="Salse J."/>
            <person name="Schmutz J."/>
            <person name="Rensing S.A."/>
        </authorList>
    </citation>
    <scope>NUCLEOTIDE SEQUENCE [LARGE SCALE GENOMIC DNA]</scope>
    <source>
        <strain evidence="2 3">cv. Gransden 2004</strain>
    </source>
</reference>
<evidence type="ECO:0000313" key="3">
    <source>
        <dbReference type="Proteomes" id="UP000006727"/>
    </source>
</evidence>
<dbReference type="EMBL" id="ABEU02000021">
    <property type="protein sequence ID" value="PNR31671.1"/>
    <property type="molecule type" value="Genomic_DNA"/>
</dbReference>
<dbReference type="AlphaFoldDB" id="A0A2K1IQW6"/>
<name>A0A2K1IQW6_PHYPA</name>
<organism evidence="1">
    <name type="scientific">Physcomitrium patens</name>
    <name type="common">Spreading-leaved earth moss</name>
    <name type="synonym">Physcomitrella patens</name>
    <dbReference type="NCBI Taxonomy" id="3218"/>
    <lineage>
        <taxon>Eukaryota</taxon>
        <taxon>Viridiplantae</taxon>
        <taxon>Streptophyta</taxon>
        <taxon>Embryophyta</taxon>
        <taxon>Bryophyta</taxon>
        <taxon>Bryophytina</taxon>
        <taxon>Bryopsida</taxon>
        <taxon>Funariidae</taxon>
        <taxon>Funariales</taxon>
        <taxon>Funariaceae</taxon>
        <taxon>Physcomitrium</taxon>
    </lineage>
</organism>
<evidence type="ECO:0000313" key="1">
    <source>
        <dbReference type="EMBL" id="PNR31671.1"/>
    </source>
</evidence>
<sequence length="80" mass="8935">MDLPLLRVGAVPCQPRRIFSHGVPQHGSSSSSHFCVASRLFGTVLIYLFYSKLMQNSHICHRSEPGLEDDMQLCGFVSIE</sequence>
<reference evidence="2" key="3">
    <citation type="submission" date="2020-12" db="UniProtKB">
        <authorList>
            <consortium name="EnsemblPlants"/>
        </authorList>
    </citation>
    <scope>IDENTIFICATION</scope>
</reference>
<dbReference type="InParanoid" id="A0A2K1IQW6"/>
<dbReference type="EnsemblPlants" id="Pp3c21_6390V3.2">
    <property type="protein sequence ID" value="PAC:32916543.CDS.1"/>
    <property type="gene ID" value="Pp3c21_6390"/>
</dbReference>
<reference evidence="1 3" key="1">
    <citation type="journal article" date="2008" name="Science">
        <title>The Physcomitrella genome reveals evolutionary insights into the conquest of land by plants.</title>
        <authorList>
            <person name="Rensing S."/>
            <person name="Lang D."/>
            <person name="Zimmer A."/>
            <person name="Terry A."/>
            <person name="Salamov A."/>
            <person name="Shapiro H."/>
            <person name="Nishiyama T."/>
            <person name="Perroud P.-F."/>
            <person name="Lindquist E."/>
            <person name="Kamisugi Y."/>
            <person name="Tanahashi T."/>
            <person name="Sakakibara K."/>
            <person name="Fujita T."/>
            <person name="Oishi K."/>
            <person name="Shin-I T."/>
            <person name="Kuroki Y."/>
            <person name="Toyoda A."/>
            <person name="Suzuki Y."/>
            <person name="Hashimoto A."/>
            <person name="Yamaguchi K."/>
            <person name="Sugano A."/>
            <person name="Kohara Y."/>
            <person name="Fujiyama A."/>
            <person name="Anterola A."/>
            <person name="Aoki S."/>
            <person name="Ashton N."/>
            <person name="Barbazuk W.B."/>
            <person name="Barker E."/>
            <person name="Bennetzen J."/>
            <person name="Bezanilla M."/>
            <person name="Blankenship R."/>
            <person name="Cho S.H."/>
            <person name="Dutcher S."/>
            <person name="Estelle M."/>
            <person name="Fawcett J.A."/>
            <person name="Gundlach H."/>
            <person name="Hanada K."/>
            <person name="Heyl A."/>
            <person name="Hicks K.A."/>
            <person name="Hugh J."/>
            <person name="Lohr M."/>
            <person name="Mayer K."/>
            <person name="Melkozernov A."/>
            <person name="Murata T."/>
            <person name="Nelson D."/>
            <person name="Pils B."/>
            <person name="Prigge M."/>
            <person name="Reiss B."/>
            <person name="Renner T."/>
            <person name="Rombauts S."/>
            <person name="Rushton P."/>
            <person name="Sanderfoot A."/>
            <person name="Schween G."/>
            <person name="Shiu S.-H."/>
            <person name="Stueber K."/>
            <person name="Theodoulou F.L."/>
            <person name="Tu H."/>
            <person name="Van de Peer Y."/>
            <person name="Verrier P.J."/>
            <person name="Waters E."/>
            <person name="Wood A."/>
            <person name="Yang L."/>
            <person name="Cove D."/>
            <person name="Cuming A."/>
            <person name="Hasebe M."/>
            <person name="Lucas S."/>
            <person name="Mishler D.B."/>
            <person name="Reski R."/>
            <person name="Grigoriev I."/>
            <person name="Quatrano R.S."/>
            <person name="Boore J.L."/>
        </authorList>
    </citation>
    <scope>NUCLEOTIDE SEQUENCE [LARGE SCALE GENOMIC DNA]</scope>
    <source>
        <strain evidence="2 3">cv. Gransden 2004</strain>
    </source>
</reference>
<gene>
    <name evidence="1" type="ORF">PHYPA_025793</name>
</gene>
<dbReference type="EnsemblPlants" id="Pp3c21_6390V3.1">
    <property type="protein sequence ID" value="PAC:32916542.CDS.1"/>
    <property type="gene ID" value="Pp3c21_6390"/>
</dbReference>
<keyword evidence="3" id="KW-1185">Reference proteome</keyword>
<protein>
    <submittedName>
        <fullName evidence="1 2">Uncharacterized protein</fullName>
    </submittedName>
</protein>
<evidence type="ECO:0000313" key="2">
    <source>
        <dbReference type="EnsemblPlants" id="PAC:32916542.CDS.1"/>
    </source>
</evidence>
<dbReference type="Gramene" id="Pp3c21_6390V3.2">
    <property type="protein sequence ID" value="PAC:32916543.CDS.1"/>
    <property type="gene ID" value="Pp3c21_6390"/>
</dbReference>
<proteinExistence type="predicted"/>
<dbReference type="Gramene" id="Pp3c21_6390V3.1">
    <property type="protein sequence ID" value="PAC:32916542.CDS.1"/>
    <property type="gene ID" value="Pp3c21_6390"/>
</dbReference>
<accession>A0A2K1IQW6</accession>
<dbReference type="Proteomes" id="UP000006727">
    <property type="component" value="Chromosome 21"/>
</dbReference>